<evidence type="ECO:0000313" key="1">
    <source>
        <dbReference type="EMBL" id="QNM07163.1"/>
    </source>
</evidence>
<evidence type="ECO:0000313" key="2">
    <source>
        <dbReference type="Proteomes" id="UP000515860"/>
    </source>
</evidence>
<gene>
    <name evidence="1" type="ORF">H9Q79_09320</name>
</gene>
<dbReference type="EMBL" id="CP060635">
    <property type="protein sequence ID" value="QNM07163.1"/>
    <property type="molecule type" value="Genomic_DNA"/>
</dbReference>
<sequence>MELILAASDGAEEKRIYEDADIEMGNENDFELSVPYTAWDGSYAFEKRIYAPNTEYGGIIRETESVTGDDAIYVRGFTWRGMMAKKIIEPAAGQDYRTASGELNSIIKNLVEPAFPGLFYASETDTGITVSYQFERYCTLLDGLQAMLESKGYKLQIRYIQTQTSGIVVIGAVPVENYGDSIEISQDGRLNFTSQDYRRGVNHLICLGRGDLKDRVVVHLYAQPDGRVTQTPYYTGISEITEVYDYNNAEEDDLIENGTKQLKDRMNNKKLTANANETDDIDIDIGDIISGRDYITGIQMQQPIVYKILKIRNQRVSVEYGVKGE</sequence>
<organism evidence="1 2">
    <name type="scientific">Wansuia hejianensis</name>
    <dbReference type="NCBI Taxonomy" id="2763667"/>
    <lineage>
        <taxon>Bacteria</taxon>
        <taxon>Bacillati</taxon>
        <taxon>Bacillota</taxon>
        <taxon>Clostridia</taxon>
        <taxon>Lachnospirales</taxon>
        <taxon>Lachnospiraceae</taxon>
        <taxon>Wansuia</taxon>
    </lineage>
</organism>
<dbReference type="KEGG" id="whj:H9Q79_09320"/>
<keyword evidence="2" id="KW-1185">Reference proteome</keyword>
<protein>
    <submittedName>
        <fullName evidence="1">Uncharacterized protein</fullName>
    </submittedName>
</protein>
<dbReference type="Proteomes" id="UP000515860">
    <property type="component" value="Chromosome"/>
</dbReference>
<reference evidence="1 2" key="1">
    <citation type="submission" date="2020-08" db="EMBL/GenBank/DDBJ databases">
        <authorList>
            <person name="Liu C."/>
            <person name="Sun Q."/>
        </authorList>
    </citation>
    <scope>NUCLEOTIDE SEQUENCE [LARGE SCALE GENOMIC DNA]</scope>
    <source>
        <strain evidence="1 2">NSJ-29</strain>
    </source>
</reference>
<proteinExistence type="predicted"/>
<dbReference type="RefSeq" id="WP_249328149.1">
    <property type="nucleotide sequence ID" value="NZ_CP060635.1"/>
</dbReference>
<accession>A0A7G9G8N1</accession>
<name>A0A7G9G8N1_9FIRM</name>
<dbReference type="AlphaFoldDB" id="A0A7G9G8N1"/>